<feature type="non-terminal residue" evidence="1">
    <location>
        <position position="71"/>
    </location>
</feature>
<sequence length="71" mass="8494">MKMELLNLSTTEQRILILFEPDNLSSQDHQVDEYLHSHELEPKRQYSETREGTNYLIYYFGGCYLEGHIKQ</sequence>
<dbReference type="EMBL" id="UINC01118976">
    <property type="protein sequence ID" value="SVC92470.1"/>
    <property type="molecule type" value="Genomic_DNA"/>
</dbReference>
<reference evidence="1" key="1">
    <citation type="submission" date="2018-05" db="EMBL/GenBank/DDBJ databases">
        <authorList>
            <person name="Lanie J.A."/>
            <person name="Ng W.-L."/>
            <person name="Kazmierczak K.M."/>
            <person name="Andrzejewski T.M."/>
            <person name="Davidsen T.M."/>
            <person name="Wayne K.J."/>
            <person name="Tettelin H."/>
            <person name="Glass J.I."/>
            <person name="Rusch D."/>
            <person name="Podicherti R."/>
            <person name="Tsui H.-C.T."/>
            <person name="Winkler M.E."/>
        </authorList>
    </citation>
    <scope>NUCLEOTIDE SEQUENCE</scope>
</reference>
<name>A0A382R5H0_9ZZZZ</name>
<protein>
    <submittedName>
        <fullName evidence="1">Uncharacterized protein</fullName>
    </submittedName>
</protein>
<gene>
    <name evidence="1" type="ORF">METZ01_LOCUS345324</name>
</gene>
<accession>A0A382R5H0</accession>
<evidence type="ECO:0000313" key="1">
    <source>
        <dbReference type="EMBL" id="SVC92470.1"/>
    </source>
</evidence>
<proteinExistence type="predicted"/>
<dbReference type="AlphaFoldDB" id="A0A382R5H0"/>
<organism evidence="1">
    <name type="scientific">marine metagenome</name>
    <dbReference type="NCBI Taxonomy" id="408172"/>
    <lineage>
        <taxon>unclassified sequences</taxon>
        <taxon>metagenomes</taxon>
        <taxon>ecological metagenomes</taxon>
    </lineage>
</organism>